<dbReference type="AlphaFoldDB" id="A0AAV4VFA9"/>
<sequence>MFHSCPFLFESCSIYLGDEVPPRPKPAFTPRFVKLMWSILCLPCIRADRGLADQPSLQGPRETPTPFSVGKKDASKVLLSTCSMSAHQ</sequence>
<keyword evidence="2" id="KW-1185">Reference proteome</keyword>
<reference evidence="1 2" key="1">
    <citation type="submission" date="2021-06" db="EMBL/GenBank/DDBJ databases">
        <title>Caerostris extrusa draft genome.</title>
        <authorList>
            <person name="Kono N."/>
            <person name="Arakawa K."/>
        </authorList>
    </citation>
    <scope>NUCLEOTIDE SEQUENCE [LARGE SCALE GENOMIC DNA]</scope>
</reference>
<proteinExistence type="predicted"/>
<dbReference type="EMBL" id="BPLR01014448">
    <property type="protein sequence ID" value="GIY68817.1"/>
    <property type="molecule type" value="Genomic_DNA"/>
</dbReference>
<name>A0AAV4VFA9_CAEEX</name>
<evidence type="ECO:0000313" key="2">
    <source>
        <dbReference type="Proteomes" id="UP001054945"/>
    </source>
</evidence>
<organism evidence="1 2">
    <name type="scientific">Caerostris extrusa</name>
    <name type="common">Bark spider</name>
    <name type="synonym">Caerostris bankana</name>
    <dbReference type="NCBI Taxonomy" id="172846"/>
    <lineage>
        <taxon>Eukaryota</taxon>
        <taxon>Metazoa</taxon>
        <taxon>Ecdysozoa</taxon>
        <taxon>Arthropoda</taxon>
        <taxon>Chelicerata</taxon>
        <taxon>Arachnida</taxon>
        <taxon>Araneae</taxon>
        <taxon>Araneomorphae</taxon>
        <taxon>Entelegynae</taxon>
        <taxon>Araneoidea</taxon>
        <taxon>Araneidae</taxon>
        <taxon>Caerostris</taxon>
    </lineage>
</organism>
<dbReference type="Proteomes" id="UP001054945">
    <property type="component" value="Unassembled WGS sequence"/>
</dbReference>
<protein>
    <submittedName>
        <fullName evidence="1">Uncharacterized protein</fullName>
    </submittedName>
</protein>
<accession>A0AAV4VFA9</accession>
<evidence type="ECO:0000313" key="1">
    <source>
        <dbReference type="EMBL" id="GIY68817.1"/>
    </source>
</evidence>
<comment type="caution">
    <text evidence="1">The sequence shown here is derived from an EMBL/GenBank/DDBJ whole genome shotgun (WGS) entry which is preliminary data.</text>
</comment>
<gene>
    <name evidence="1" type="ORF">CEXT_793071</name>
</gene>